<organism evidence="2 3">
    <name type="scientific">Thermanaerothrix daxensis</name>
    <dbReference type="NCBI Taxonomy" id="869279"/>
    <lineage>
        <taxon>Bacteria</taxon>
        <taxon>Bacillati</taxon>
        <taxon>Chloroflexota</taxon>
        <taxon>Anaerolineae</taxon>
        <taxon>Anaerolineales</taxon>
        <taxon>Anaerolineaceae</taxon>
        <taxon>Thermanaerothrix</taxon>
    </lineage>
</organism>
<dbReference type="OrthoDB" id="10018606at2"/>
<evidence type="ECO:0000256" key="1">
    <source>
        <dbReference type="SAM" id="Phobius"/>
    </source>
</evidence>
<dbReference type="RefSeq" id="WP_054520226.1">
    <property type="nucleotide sequence ID" value="NZ_LGKO01000002.1"/>
</dbReference>
<dbReference type="Proteomes" id="UP000050544">
    <property type="component" value="Unassembled WGS sequence"/>
</dbReference>
<name>A0A0P6XU85_9CHLR</name>
<feature type="transmembrane region" description="Helical" evidence="1">
    <location>
        <begin position="142"/>
        <end position="171"/>
    </location>
</feature>
<dbReference type="Pfam" id="PF24400">
    <property type="entry name" value="DUF7544"/>
    <property type="match status" value="1"/>
</dbReference>
<evidence type="ECO:0000313" key="3">
    <source>
        <dbReference type="Proteomes" id="UP000050544"/>
    </source>
</evidence>
<protein>
    <recommendedName>
        <fullName evidence="4">Glycerophosphoryl diester phosphodiesterase membrane domain-containing protein</fullName>
    </recommendedName>
</protein>
<keyword evidence="3" id="KW-1185">Reference proteome</keyword>
<feature type="transmembrane region" description="Helical" evidence="1">
    <location>
        <begin position="272"/>
        <end position="295"/>
    </location>
</feature>
<keyword evidence="1" id="KW-0472">Membrane</keyword>
<feature type="transmembrane region" description="Helical" evidence="1">
    <location>
        <begin position="183"/>
        <end position="207"/>
    </location>
</feature>
<evidence type="ECO:0008006" key="4">
    <source>
        <dbReference type="Google" id="ProtNLM"/>
    </source>
</evidence>
<dbReference type="AlphaFoldDB" id="A0A0P6XU85"/>
<feature type="transmembrane region" description="Helical" evidence="1">
    <location>
        <begin position="78"/>
        <end position="106"/>
    </location>
</feature>
<dbReference type="InterPro" id="IPR055966">
    <property type="entry name" value="DUF7544"/>
</dbReference>
<dbReference type="EMBL" id="LGKO01000002">
    <property type="protein sequence ID" value="KPL83838.1"/>
    <property type="molecule type" value="Genomic_DNA"/>
</dbReference>
<evidence type="ECO:0000313" key="2">
    <source>
        <dbReference type="EMBL" id="KPL83838.1"/>
    </source>
</evidence>
<reference evidence="2 3" key="1">
    <citation type="submission" date="2015-07" db="EMBL/GenBank/DDBJ databases">
        <title>Whole genome sequence of Thermanaerothrix daxensis DSM 23592.</title>
        <authorList>
            <person name="Hemp J."/>
            <person name="Ward L.M."/>
            <person name="Pace L.A."/>
            <person name="Fischer W.W."/>
        </authorList>
    </citation>
    <scope>NUCLEOTIDE SEQUENCE [LARGE SCALE GENOMIC DNA]</scope>
    <source>
        <strain evidence="2 3">GNS-1</strain>
    </source>
</reference>
<gene>
    <name evidence="2" type="ORF">SE15_00920</name>
</gene>
<dbReference type="STRING" id="869279.SE15_00920"/>
<keyword evidence="1" id="KW-0812">Transmembrane</keyword>
<keyword evidence="1" id="KW-1133">Transmembrane helix</keyword>
<sequence>MIDPIKLLKRSWHILWNYRTLWLFGLILALTTSGGGGNGGNFSNLFSYRESGQPPLSEFERWLENFFAPLAQIPEERLISTLIGIGMALLCVFLLVGVLFTIAAYVSRVALIRLVDDYEARGLRLPFREGWRLGWSRSAWRLFLIDLLLGVPIFLLVVLMLLVVGLLIAGASAQTPVVTVPTVLIGIGALVVLVLLLIVVGVVLNVVGEMARRICVLQERGVLDALGQAFGLIRRQWKNVGLMWLVVFGLGIGLGIVTLILLFLLIPLYLLLAFPALIVAGLPGLLIYGLTSLFLAQPLAVLTTLILVLPLFFLIVFAPLGLLGGWEHVFLSSLWTLTYREILALETANPVNGSAQAD</sequence>
<accession>A0A0P6XU85</accession>
<feature type="transmembrane region" description="Helical" evidence="1">
    <location>
        <begin position="302"/>
        <end position="326"/>
    </location>
</feature>
<comment type="caution">
    <text evidence="2">The sequence shown here is derived from an EMBL/GenBank/DDBJ whole genome shotgun (WGS) entry which is preliminary data.</text>
</comment>
<feature type="transmembrane region" description="Helical" evidence="1">
    <location>
        <begin position="242"/>
        <end position="266"/>
    </location>
</feature>
<proteinExistence type="predicted"/>